<evidence type="ECO:0000313" key="2">
    <source>
        <dbReference type="Proteomes" id="UP000285865"/>
    </source>
</evidence>
<organism evidence="1 2">
    <name type="scientific">Agathobacter rectalis</name>
    <dbReference type="NCBI Taxonomy" id="39491"/>
    <lineage>
        <taxon>Bacteria</taxon>
        <taxon>Bacillati</taxon>
        <taxon>Bacillota</taxon>
        <taxon>Clostridia</taxon>
        <taxon>Lachnospirales</taxon>
        <taxon>Lachnospiraceae</taxon>
        <taxon>Agathobacter</taxon>
    </lineage>
</organism>
<evidence type="ECO:0000313" key="1">
    <source>
        <dbReference type="EMBL" id="RHI25802.1"/>
    </source>
</evidence>
<name>A0A414ZRA9_9FIRM</name>
<gene>
    <name evidence="1" type="ORF">DW172_03740</name>
</gene>
<dbReference type="AlphaFoldDB" id="A0A414ZRA9"/>
<reference evidence="1 2" key="1">
    <citation type="submission" date="2018-08" db="EMBL/GenBank/DDBJ databases">
        <title>A genome reference for cultivated species of the human gut microbiota.</title>
        <authorList>
            <person name="Zou Y."/>
            <person name="Xue W."/>
            <person name="Luo G."/>
        </authorList>
    </citation>
    <scope>NUCLEOTIDE SEQUENCE [LARGE SCALE GENOMIC DNA]</scope>
    <source>
        <strain evidence="1 2">AM16-11</strain>
    </source>
</reference>
<comment type="caution">
    <text evidence="1">The sequence shown here is derived from an EMBL/GenBank/DDBJ whole genome shotgun (WGS) entry which is preliminary data.</text>
</comment>
<protein>
    <submittedName>
        <fullName evidence="1">Uncharacterized protein</fullName>
    </submittedName>
</protein>
<accession>A0A414ZRA9</accession>
<dbReference type="EMBL" id="QRKN01000001">
    <property type="protein sequence ID" value="RHI25802.1"/>
    <property type="molecule type" value="Genomic_DNA"/>
</dbReference>
<proteinExistence type="predicted"/>
<dbReference type="Proteomes" id="UP000285865">
    <property type="component" value="Unassembled WGS sequence"/>
</dbReference>
<dbReference type="RefSeq" id="WP_118257278.1">
    <property type="nucleotide sequence ID" value="NZ_QRKN01000001.1"/>
</dbReference>
<sequence>MGTRMLKVGDKEVQSTKVTYDDLVILYNQFIDTYGEVPVYSKCDSKHNMPQGRIITRVLKENSITYNDFLLQFGKVSHVRTESKDYDLYVKRFKEVSDNIGHALCGNELMNNKYGLPNPIWFVKYCPDKNVKKYDDFVRWCGYESNKLKKEKEDIANALINLEKELGRPILREDISLEKIGFSMIVLVRMFGGLNKAKEEIGLMPTPTDKPLYPFEYYRNTITEALNNLYEKTGRKFLTWQDLESGLYHKNNIEHKSMTKAFKREGLNVFAYIKSFGFEMNPNNFSFKYTFDDGERAVSTMEFDFSTHIRSLGYEYNKSYFRDVMYKTFTNSDKKRKTNCDYCMLLPNGKKLYVEIAGVIPNDTADWRHYEYKYKRHQEYQQKMLYKEKILIENKCNYLFLFSSEMKNGSYKEILQNKINEILQEVA</sequence>